<organism evidence="2 3">
    <name type="scientific">Glaesserella parasuis</name>
    <name type="common">Haemophilus parasuis</name>
    <dbReference type="NCBI Taxonomy" id="738"/>
    <lineage>
        <taxon>Bacteria</taxon>
        <taxon>Pseudomonadati</taxon>
        <taxon>Pseudomonadota</taxon>
        <taxon>Gammaproteobacteria</taxon>
        <taxon>Pasteurellales</taxon>
        <taxon>Pasteurellaceae</taxon>
        <taxon>Glaesserella</taxon>
    </lineage>
</organism>
<evidence type="ECO:0000313" key="3">
    <source>
        <dbReference type="Proteomes" id="UP000509790"/>
    </source>
</evidence>
<name>A0A859IFS1_GLAPU</name>
<feature type="domain" description="DUF927" evidence="1">
    <location>
        <begin position="173"/>
        <end position="449"/>
    </location>
</feature>
<dbReference type="Proteomes" id="UP000509790">
    <property type="component" value="Chromosome"/>
</dbReference>
<dbReference type="EMBL" id="CP041334">
    <property type="protein sequence ID" value="QKY72813.1"/>
    <property type="molecule type" value="Genomic_DNA"/>
</dbReference>
<dbReference type="AlphaFoldDB" id="A0A859IFS1"/>
<dbReference type="InterPro" id="IPR009270">
    <property type="entry name" value="DUF927"/>
</dbReference>
<gene>
    <name evidence="2" type="ORF">FLK62_05835</name>
</gene>
<evidence type="ECO:0000259" key="1">
    <source>
        <dbReference type="Pfam" id="PF06048"/>
    </source>
</evidence>
<evidence type="ECO:0000313" key="2">
    <source>
        <dbReference type="EMBL" id="QKY72813.1"/>
    </source>
</evidence>
<accession>A0A859IFS1</accession>
<proteinExistence type="predicted"/>
<protein>
    <submittedName>
        <fullName evidence="2">DUF927 domain-containing protein</fullName>
    </submittedName>
</protein>
<dbReference type="Pfam" id="PF06048">
    <property type="entry name" value="DUF927"/>
    <property type="match status" value="1"/>
</dbReference>
<sequence length="730" mass="81807">MKLKNAPNMKQQKPNAENAYIIIGSQAWDFAKAPPAERTQGEIALDDVLPQGEKSPPIVLTGEVLENVHQYRIAPKKAYIITIQRANHGEDVSGEIMAKLYLNLAKNTQAKIIHYIDEAEQHLEDLSGYIERIRQGEAMAENVAEVTASDDVNADIDKHQNYIEKRTENGVEGLYRITPKYDKDTGELLSERTEWLSDVISVVGIGQSEAEHYLVLEWTPEGKTQPVKEALSLGDLGEREGWRQLKAKGLRLTTRTYLRNELSDYLQSSGKRTLWHITNATGWHNGAYILPNGEVLGEPETPVLFNRQSATASGYDTKGTIESWRQEIADNVLGNPSMMLSIACALSAPIMNIIEAESFGVHLFGGSTAGKTTTANIASSLYGHPDKIRLSWNATGLGLINEASARNDNFMPLDEIGQGSNRKYIEQTAYALFNGVGKIQGAKDGGNRELQRWRIMVFSTGELDIEGYLSMGGIKTNAGQLVRLLNVPITRAKVYHSFPDGKAHADHLNYASKQHYGAVGRAWIEWLTVADNQKTLISVHSQIKAKWLDRLPSDASSQVQRVASRFAILETALQLASFLTGWDTSANGEALLHCFNEWINIFGLHSQEEKQIIEQVNGWLLANAEGRFIRYPFDEKQRQMINNIAGYRMVITDSNPTEFFYMYPKAFEEMIKGHPKEQTCQILSDKGMLKGGNEKGYKHMIKIPYKIDPKRIRCYPLFVFVDDENNDVAQ</sequence>
<reference evidence="2 3" key="1">
    <citation type="submission" date="2019-06" db="EMBL/GenBank/DDBJ databases">
        <title>Complete genome sequence of Haemophilus parasuis HPS412.</title>
        <authorList>
            <person name="Yang S."/>
            <person name="Huang C."/>
        </authorList>
    </citation>
    <scope>NUCLEOTIDE SEQUENCE [LARGE SCALE GENOMIC DNA]</scope>
    <source>
        <strain evidence="2 3">HPS412</strain>
    </source>
</reference>
<dbReference type="RefSeq" id="WP_176443629.1">
    <property type="nucleotide sequence ID" value="NZ_CP041334.1"/>
</dbReference>